<organism evidence="1 2">
    <name type="scientific">Alistipes hominis</name>
    <dbReference type="NCBI Taxonomy" id="2763015"/>
    <lineage>
        <taxon>Bacteria</taxon>
        <taxon>Pseudomonadati</taxon>
        <taxon>Bacteroidota</taxon>
        <taxon>Bacteroidia</taxon>
        <taxon>Bacteroidales</taxon>
        <taxon>Rikenellaceae</taxon>
        <taxon>Alistipes</taxon>
    </lineage>
</organism>
<dbReference type="RefSeq" id="WP_182424188.1">
    <property type="nucleotide sequence ID" value="NZ_JACOOK010000007.1"/>
</dbReference>
<dbReference type="EMBL" id="JACOOK010000007">
    <property type="protein sequence ID" value="MBC5617637.1"/>
    <property type="molecule type" value="Genomic_DNA"/>
</dbReference>
<evidence type="ECO:0000313" key="1">
    <source>
        <dbReference type="EMBL" id="MBC5617637.1"/>
    </source>
</evidence>
<proteinExistence type="predicted"/>
<reference evidence="1 2" key="1">
    <citation type="submission" date="2020-08" db="EMBL/GenBank/DDBJ databases">
        <title>Genome public.</title>
        <authorList>
            <person name="Liu C."/>
            <person name="Sun Q."/>
        </authorList>
    </citation>
    <scope>NUCLEOTIDE SEQUENCE [LARGE SCALE GENOMIC DNA]</scope>
    <source>
        <strain evidence="1 2">New-7</strain>
    </source>
</reference>
<protein>
    <recommendedName>
        <fullName evidence="3">Glycoside hydrolase family 42 N-terminal domain-containing protein</fullName>
    </recommendedName>
</protein>
<evidence type="ECO:0008006" key="3">
    <source>
        <dbReference type="Google" id="ProtNLM"/>
    </source>
</evidence>
<comment type="caution">
    <text evidence="1">The sequence shown here is derived from an EMBL/GenBank/DDBJ whole genome shotgun (WGS) entry which is preliminary data.</text>
</comment>
<sequence>MINVLRFLGILGICSLALLFRPLPAGAQSTEVILTSDRQLTDLTDPDKKIDISLGFNPRVQSLREICEEGKKRGCKELIVAFDEFFRQYRKDTGSERKLTPDMDEYVDKIKVISDFAAKYDMGICLSLLSPLELGSAYKKQTGHGGRWVAYKVGFRDPQTGKFSLPVWQQLAWTNNKGKSPVKLTGVKAYAFRETPLGGSPFRAVVPADIVPVEQVKYEATDTLGDEVTGAAMDTRLLRVYCDRPQLPGYNRVMVVLEYETQEMDYFNADASAFLKRLMKKYKDKGVNLTALYSDEMHIQQDWGYFGHHEGGQFAERYLTQSMADAYAEKFGQPFDDRYMLYFAYGAPYFEPTANAVVNVQYVMGPSPEDIHRTFLLRDRYYRMLNNGVVDLFCDAKSYAEGLFGRELRTAAHASWAQSPTIDLWNTEKQPSNPNQYEYTSNFVWGNTVHQASAACYDYFKWSEYLQPTGNDFAEGGWGDRNYYGAAMAASIGVINKYPNAYAAAWGMPDRVWEWKMAINSAFGAQATAPIDLISGHVHRDVDVLILYPMNLVAVEPRFGSWMAQYGYANYLTADKLLEMGKILPDGRIQVGDKKYGTLVAVFEPLPEKGLLEMMERFVESGGRVVWFSAPPLINTAGENCAAQWQKLFGATYRHDQYMGEIAAGKEVAFCGSFAAVPRQTVLTDFLVDRIYPVEAGAGCEVVARADGRIVGTIRKTQKGSASYFGFRPRDDQSASLGYETRTLFEILHAVGAYPSSGKFGGVNDNPSVVSRTSDYFVTAFPNTTTVIVKHYRTHRESWPGGFSRNQQEDAEALAANPLPSDRIELNDAAVNGHRVSYEGKMSVAFRTGADGRLIAFVGRDCRGITLDGVQYVFGEKPFDQVVFAPEAEDSPVYRICVSGQGRIALPVPVTAKKATVRLGKKTVPSETADGKLMLDVTPELSGRWLTVGK</sequence>
<keyword evidence="2" id="KW-1185">Reference proteome</keyword>
<dbReference type="Gene3D" id="3.40.50.880">
    <property type="match status" value="1"/>
</dbReference>
<gene>
    <name evidence="1" type="ORF">H8S08_11520</name>
</gene>
<evidence type="ECO:0000313" key="2">
    <source>
        <dbReference type="Proteomes" id="UP000636891"/>
    </source>
</evidence>
<dbReference type="InterPro" id="IPR029062">
    <property type="entry name" value="Class_I_gatase-like"/>
</dbReference>
<name>A0ABR7CQ26_9BACT</name>
<accession>A0ABR7CQ26</accession>
<dbReference type="Proteomes" id="UP000636891">
    <property type="component" value="Unassembled WGS sequence"/>
</dbReference>